<dbReference type="GeneID" id="4319214"/>
<sequence>MSPKDHSPSCMNSQNDRENLPHLLSTTQTHLLGLLQNARTRDILPSPSSLSRGVQSLPVHLPLHGRGLSQTVDHLLQDIAPAISSSSLSSRYFGFVTGGTAPAARLADYLVTTLDESTDVENRALVMLAELLHLDQKNAEGSPLWTGYFTPGSSTSNLYGVACGREYVLQVRGAPSPGAVGIQAACEAAGVRRVQILCSMGHPSIIKAASLIGLGRAAVKQMGRPSCPWHLDLERVEQELQRAEAASIVSVSLGEVNSGKLGITAAELRRLRELCDCHRAWLHIDAAFGVFINALPDGPEFASLKSIVKHIHIADSITGDGHKLLNVPFDCGFFYLRDPIRLKDIFSIPKTDFSEFAIPPVYFSRPVPAPGGPANPTDVGIQNARRFRALPVYANLMAYGRAGYEDMLVRQTRLARGIASYVWDHPAYELLPRLPDAHKAAALESIFILILFRAVDPALNESLLVRINETGKMYAQGIVWEGKRAVRCAIANWAVEVDEDLSIVTEVLRSVAAQWDAEQISQKRDVYPASQSTLFHRFIYNPVRPGVSLSLIAALNPSLRAICWNSIPSGEFRVMPSNTVARTWLLPSPPSIVPLSTFFCIHSWLTGTVLIRSTSSATVSSSSPAGTALSTNPIAAASVPLTRSPVKSMRFAFSTPTRYAHIAVVGHPHTRLGGYPMRASSAMTTRSHRSAMSLPPATAAPCTCAMVGLWLWNSSEKHSVFSFIIM</sequence>
<evidence type="ECO:0000256" key="4">
    <source>
        <dbReference type="ARBA" id="ARBA00023239"/>
    </source>
</evidence>
<dbReference type="InterPro" id="IPR015424">
    <property type="entry name" value="PyrdxlP-dep_Trfase"/>
</dbReference>
<dbReference type="InterPro" id="IPR015421">
    <property type="entry name" value="PyrdxlP-dep_Trfase_major"/>
</dbReference>
<feature type="modified residue" description="N6-(pyridoxal phosphate)lysine" evidence="5">
    <location>
        <position position="323"/>
    </location>
</feature>
<dbReference type="RefSeq" id="XP_001209714.1">
    <property type="nucleotide sequence ID" value="XM_001209714.1"/>
</dbReference>
<keyword evidence="4" id="KW-0456">Lyase</keyword>
<dbReference type="GO" id="GO:0016831">
    <property type="term" value="F:carboxy-lyase activity"/>
    <property type="evidence" value="ECO:0007669"/>
    <property type="project" value="TreeGrafter"/>
</dbReference>
<dbReference type="PANTHER" id="PTHR11999:SF165">
    <property type="entry name" value="DECARBOXYLASE, PUTATIVE (AFU_ORTHOLOGUE AFUA_2G04980)-RELATED"/>
    <property type="match status" value="1"/>
</dbReference>
<dbReference type="AlphaFoldDB" id="Q0CH14"/>
<dbReference type="GO" id="GO:0005737">
    <property type="term" value="C:cytoplasm"/>
    <property type="evidence" value="ECO:0007669"/>
    <property type="project" value="TreeGrafter"/>
</dbReference>
<evidence type="ECO:0000313" key="7">
    <source>
        <dbReference type="Proteomes" id="UP000007963"/>
    </source>
</evidence>
<evidence type="ECO:0000256" key="3">
    <source>
        <dbReference type="ARBA" id="ARBA00022898"/>
    </source>
</evidence>
<keyword evidence="3 5" id="KW-0663">Pyridoxal phosphate</keyword>
<dbReference type="Proteomes" id="UP000007963">
    <property type="component" value="Unassembled WGS sequence"/>
</dbReference>
<dbReference type="eggNOG" id="KOG0628">
    <property type="taxonomic scope" value="Eukaryota"/>
</dbReference>
<dbReference type="OrthoDB" id="2161780at2759"/>
<dbReference type="InterPro" id="IPR002129">
    <property type="entry name" value="PyrdxlP-dep_de-COase"/>
</dbReference>
<dbReference type="Gene3D" id="3.40.640.10">
    <property type="entry name" value="Type I PLP-dependent aspartate aminotransferase-like (Major domain)"/>
    <property type="match status" value="1"/>
</dbReference>
<dbReference type="InterPro" id="IPR010977">
    <property type="entry name" value="Aromatic_deC"/>
</dbReference>
<dbReference type="Gene3D" id="3.90.1150.10">
    <property type="entry name" value="Aspartate Aminotransferase, domain 1"/>
    <property type="match status" value="1"/>
</dbReference>
<dbReference type="VEuPathDB" id="FungiDB:ATEG_07028"/>
<evidence type="ECO:0000256" key="5">
    <source>
        <dbReference type="PIRSR" id="PIRSR602129-50"/>
    </source>
</evidence>
<evidence type="ECO:0000313" key="6">
    <source>
        <dbReference type="EMBL" id="EAU32412.1"/>
    </source>
</evidence>
<dbReference type="Pfam" id="PF00282">
    <property type="entry name" value="Pyridoxal_deC"/>
    <property type="match status" value="1"/>
</dbReference>
<protein>
    <recommendedName>
        <fullName evidence="8">Tyrosine decarboxylase</fullName>
    </recommendedName>
</protein>
<dbReference type="EMBL" id="CH476603">
    <property type="protein sequence ID" value="EAU32412.1"/>
    <property type="molecule type" value="Genomic_DNA"/>
</dbReference>
<dbReference type="SUPFAM" id="SSF53383">
    <property type="entry name" value="PLP-dependent transferases"/>
    <property type="match status" value="1"/>
</dbReference>
<proteinExistence type="inferred from homology"/>
<comment type="similarity">
    <text evidence="2">Belongs to the group II decarboxylase family.</text>
</comment>
<dbReference type="STRING" id="341663.Q0CH14"/>
<dbReference type="GO" id="GO:0030170">
    <property type="term" value="F:pyridoxal phosphate binding"/>
    <property type="evidence" value="ECO:0007669"/>
    <property type="project" value="InterPro"/>
</dbReference>
<dbReference type="PANTHER" id="PTHR11999">
    <property type="entry name" value="GROUP II PYRIDOXAL-5-PHOSPHATE DECARBOXYLASE"/>
    <property type="match status" value="1"/>
</dbReference>
<organism evidence="6 7">
    <name type="scientific">Aspergillus terreus (strain NIH 2624 / FGSC A1156)</name>
    <dbReference type="NCBI Taxonomy" id="341663"/>
    <lineage>
        <taxon>Eukaryota</taxon>
        <taxon>Fungi</taxon>
        <taxon>Dikarya</taxon>
        <taxon>Ascomycota</taxon>
        <taxon>Pezizomycotina</taxon>
        <taxon>Eurotiomycetes</taxon>
        <taxon>Eurotiomycetidae</taxon>
        <taxon>Eurotiales</taxon>
        <taxon>Aspergillaceae</taxon>
        <taxon>Aspergillus</taxon>
        <taxon>Aspergillus subgen. Circumdati</taxon>
    </lineage>
</organism>
<gene>
    <name evidence="6" type="ORF">ATEG_07028</name>
</gene>
<evidence type="ECO:0000256" key="1">
    <source>
        <dbReference type="ARBA" id="ARBA00001933"/>
    </source>
</evidence>
<comment type="cofactor">
    <cofactor evidence="1 5">
        <name>pyridoxal 5'-phosphate</name>
        <dbReference type="ChEBI" id="CHEBI:597326"/>
    </cofactor>
</comment>
<evidence type="ECO:0008006" key="8">
    <source>
        <dbReference type="Google" id="ProtNLM"/>
    </source>
</evidence>
<accession>Q0CH14</accession>
<dbReference type="HOGENOM" id="CLU_011856_6_2_1"/>
<dbReference type="GO" id="GO:0019752">
    <property type="term" value="P:carboxylic acid metabolic process"/>
    <property type="evidence" value="ECO:0007669"/>
    <property type="project" value="InterPro"/>
</dbReference>
<dbReference type="InterPro" id="IPR015422">
    <property type="entry name" value="PyrdxlP-dep_Trfase_small"/>
</dbReference>
<reference evidence="7" key="1">
    <citation type="submission" date="2005-09" db="EMBL/GenBank/DDBJ databases">
        <title>Annotation of the Aspergillus terreus NIH2624 genome.</title>
        <authorList>
            <person name="Birren B.W."/>
            <person name="Lander E.S."/>
            <person name="Galagan J.E."/>
            <person name="Nusbaum C."/>
            <person name="Devon K."/>
            <person name="Henn M."/>
            <person name="Ma L.-J."/>
            <person name="Jaffe D.B."/>
            <person name="Butler J."/>
            <person name="Alvarez P."/>
            <person name="Gnerre S."/>
            <person name="Grabherr M."/>
            <person name="Kleber M."/>
            <person name="Mauceli E.W."/>
            <person name="Brockman W."/>
            <person name="Rounsley S."/>
            <person name="Young S.K."/>
            <person name="LaButti K."/>
            <person name="Pushparaj V."/>
            <person name="DeCaprio D."/>
            <person name="Crawford M."/>
            <person name="Koehrsen M."/>
            <person name="Engels R."/>
            <person name="Montgomery P."/>
            <person name="Pearson M."/>
            <person name="Howarth C."/>
            <person name="Larson L."/>
            <person name="Luoma S."/>
            <person name="White J."/>
            <person name="Alvarado L."/>
            <person name="Kodira C.D."/>
            <person name="Zeng Q."/>
            <person name="Oleary S."/>
            <person name="Yandava C."/>
            <person name="Denning D.W."/>
            <person name="Nierman W.C."/>
            <person name="Milne T."/>
            <person name="Madden K."/>
        </authorList>
    </citation>
    <scope>NUCLEOTIDE SEQUENCE [LARGE SCALE GENOMIC DNA]</scope>
    <source>
        <strain evidence="7">NIH 2624 / FGSC A1156</strain>
    </source>
</reference>
<evidence type="ECO:0000256" key="2">
    <source>
        <dbReference type="ARBA" id="ARBA00009533"/>
    </source>
</evidence>
<name>Q0CH14_ASPTN</name>